<comment type="subcellular location">
    <subcellularLocation>
        <location evidence="2">Cytoplasm</location>
    </subcellularLocation>
    <subcellularLocation>
        <location evidence="1">Nucleus</location>
    </subcellularLocation>
</comment>
<keyword evidence="4" id="KW-0963">Cytoplasm</keyword>
<dbReference type="OrthoDB" id="428655at2759"/>
<dbReference type="Proteomes" id="UP000218231">
    <property type="component" value="Unassembled WGS sequence"/>
</dbReference>
<dbReference type="Gene3D" id="2.60.40.790">
    <property type="match status" value="1"/>
</dbReference>
<dbReference type="SUPFAM" id="SSF49764">
    <property type="entry name" value="HSP20-like chaperones"/>
    <property type="match status" value="1"/>
</dbReference>
<evidence type="ECO:0000256" key="3">
    <source>
        <dbReference type="ARBA" id="ARBA00018915"/>
    </source>
</evidence>
<dbReference type="PANTHER" id="PTHR21664">
    <property type="entry name" value="CHRONIC MYELOGENOUS LEUKEMIA TUMOR ANTIGEN 66"/>
    <property type="match status" value="1"/>
</dbReference>
<accession>A0A2A2LUD2</accession>
<evidence type="ECO:0000256" key="1">
    <source>
        <dbReference type="ARBA" id="ARBA00004123"/>
    </source>
</evidence>
<feature type="domain" description="CS" evidence="6">
    <location>
        <begin position="292"/>
        <end position="381"/>
    </location>
</feature>
<dbReference type="STRING" id="2018661.A0A2A2LUD2"/>
<name>A0A2A2LUD2_9BILA</name>
<evidence type="ECO:0000256" key="4">
    <source>
        <dbReference type="ARBA" id="ARBA00022490"/>
    </source>
</evidence>
<organism evidence="7 8">
    <name type="scientific">Diploscapter pachys</name>
    <dbReference type="NCBI Taxonomy" id="2018661"/>
    <lineage>
        <taxon>Eukaryota</taxon>
        <taxon>Metazoa</taxon>
        <taxon>Ecdysozoa</taxon>
        <taxon>Nematoda</taxon>
        <taxon>Chromadorea</taxon>
        <taxon>Rhabditida</taxon>
        <taxon>Rhabditina</taxon>
        <taxon>Rhabditomorpha</taxon>
        <taxon>Rhabditoidea</taxon>
        <taxon>Rhabditidae</taxon>
        <taxon>Diploscapter</taxon>
    </lineage>
</organism>
<dbReference type="InterPro" id="IPR008978">
    <property type="entry name" value="HSP20-like_chaperone"/>
</dbReference>
<dbReference type="GO" id="GO:0005634">
    <property type="term" value="C:nucleus"/>
    <property type="evidence" value="ECO:0007669"/>
    <property type="project" value="UniProtKB-SubCell"/>
</dbReference>
<dbReference type="InterPro" id="IPR037895">
    <property type="entry name" value="NUDCD1"/>
</dbReference>
<dbReference type="AlphaFoldDB" id="A0A2A2LUD2"/>
<evidence type="ECO:0000313" key="7">
    <source>
        <dbReference type="EMBL" id="PAV89852.1"/>
    </source>
</evidence>
<sequence>MSKEKELLDLKVEQSLLDANFDGYKLSLDPLSLKELELKDAETYVLDPSSAQFSIQHLKIFAQANCIFFDEVTSKDGVFNFYIITSSGSIVRVTYNCNTLSWQQSPTALTSIDVSVSSDFSLPPTVLFVNNRLVAVSDGKTSLSIYMRDASSDEPWKKMHSVDVNFVEGNGFMLVDGKLVDEHVHLLLQTVREKSKEEKEQLQHKETKESPFHNLIFWLTLAVDPDGNISTSRIRTISQKGHVEMCTLDAKCENVISIGSKHPEVIADSAGLKQRELVKDIDMKDADAEGEITNPVYFWKVKDDEITVTFALGEHVKKEDIKFQIGVQTILLSIGDIVLLGGKLGGSVKPNDCIWTVSDQKMTLELTLFKTFAEDRWDELVVGDKRGRFEPDPEVIAQAADLLERFTSDKKAMGASGANENFNADQLEECDMQIDDELQTMYWLNGDNQTVIKQADITGHQLLFVDRRVGQPAGICLRHDVDGVFWSLNDGKPVHIKTFNAFGYVQASKQLRKFSSASPSGSYAVIAENNNHAFVYWQATAVSTDLRNRKTNTAVKEIAKQQVISLKRQEDAFEMKKHDTSIQGIYAADEALFILTKDAIYATKLG</sequence>
<dbReference type="PROSITE" id="PS51203">
    <property type="entry name" value="CS"/>
    <property type="match status" value="1"/>
</dbReference>
<dbReference type="Pfam" id="PF04969">
    <property type="entry name" value="CS"/>
    <property type="match status" value="1"/>
</dbReference>
<reference evidence="7 8" key="1">
    <citation type="journal article" date="2017" name="Curr. Biol.">
        <title>Genome architecture and evolution of a unichromosomal asexual nematode.</title>
        <authorList>
            <person name="Fradin H."/>
            <person name="Zegar C."/>
            <person name="Gutwein M."/>
            <person name="Lucas J."/>
            <person name="Kovtun M."/>
            <person name="Corcoran D."/>
            <person name="Baugh L.R."/>
            <person name="Kiontke K."/>
            <person name="Gunsalus K."/>
            <person name="Fitch D.H."/>
            <person name="Piano F."/>
        </authorList>
    </citation>
    <scope>NUCLEOTIDE SEQUENCE [LARGE SCALE GENOMIC DNA]</scope>
    <source>
        <strain evidence="7">PF1309</strain>
    </source>
</reference>
<keyword evidence="5" id="KW-0539">Nucleus</keyword>
<dbReference type="PANTHER" id="PTHR21664:SF1">
    <property type="entry name" value="NUDC DOMAIN-CONTAINING PROTEIN 1"/>
    <property type="match status" value="1"/>
</dbReference>
<dbReference type="EMBL" id="LIAE01006424">
    <property type="protein sequence ID" value="PAV89852.1"/>
    <property type="molecule type" value="Genomic_DNA"/>
</dbReference>
<comment type="caution">
    <text evidence="7">The sequence shown here is derived from an EMBL/GenBank/DDBJ whole genome shotgun (WGS) entry which is preliminary data.</text>
</comment>
<dbReference type="InterPro" id="IPR007052">
    <property type="entry name" value="CS_dom"/>
</dbReference>
<evidence type="ECO:0000259" key="6">
    <source>
        <dbReference type="PROSITE" id="PS51203"/>
    </source>
</evidence>
<evidence type="ECO:0000256" key="2">
    <source>
        <dbReference type="ARBA" id="ARBA00004496"/>
    </source>
</evidence>
<gene>
    <name evidence="7" type="ORF">WR25_00699</name>
</gene>
<evidence type="ECO:0000313" key="8">
    <source>
        <dbReference type="Proteomes" id="UP000218231"/>
    </source>
</evidence>
<proteinExistence type="predicted"/>
<protein>
    <recommendedName>
        <fullName evidence="3">NudC domain-containing protein 1</fullName>
    </recommendedName>
</protein>
<evidence type="ECO:0000256" key="5">
    <source>
        <dbReference type="ARBA" id="ARBA00023242"/>
    </source>
</evidence>
<dbReference type="GO" id="GO:0005737">
    <property type="term" value="C:cytoplasm"/>
    <property type="evidence" value="ECO:0007669"/>
    <property type="project" value="UniProtKB-SubCell"/>
</dbReference>
<dbReference type="CDD" id="cd06467">
    <property type="entry name" value="p23_NUDC_like"/>
    <property type="match status" value="1"/>
</dbReference>
<keyword evidence="8" id="KW-1185">Reference proteome</keyword>